<dbReference type="InterPro" id="IPR046455">
    <property type="entry name" value="Sec7/BIG1-like_C"/>
</dbReference>
<dbReference type="PANTHER" id="PTHR10663:SF375">
    <property type="entry name" value="LD29171P"/>
    <property type="match status" value="1"/>
</dbReference>
<comment type="caution">
    <text evidence="8">The sequence shown here is derived from an EMBL/GenBank/DDBJ whole genome shotgun (WGS) entry which is preliminary data.</text>
</comment>
<evidence type="ECO:0000256" key="3">
    <source>
        <dbReference type="ARBA" id="ARBA00022927"/>
    </source>
</evidence>
<dbReference type="InterPro" id="IPR016024">
    <property type="entry name" value="ARM-type_fold"/>
</dbReference>
<dbReference type="GO" id="GO:0015031">
    <property type="term" value="P:protein transport"/>
    <property type="evidence" value="ECO:0007669"/>
    <property type="project" value="UniProtKB-KW"/>
</dbReference>
<gene>
    <name evidence="8" type="ORF">CC78DRAFT_492764</name>
</gene>
<protein>
    <recommendedName>
        <fullName evidence="7">SEC7 domain-containing protein</fullName>
    </recommendedName>
</protein>
<dbReference type="Pfam" id="PF20252">
    <property type="entry name" value="BIG2_C"/>
    <property type="match status" value="1"/>
</dbReference>
<dbReference type="InterPro" id="IPR023394">
    <property type="entry name" value="Sec7_C_sf"/>
</dbReference>
<sequence length="1955" mass="219174">MADTEPPPVIVDIPHGKLQDEPPTVEEDERNTDPASEATSEGVEEKVTPSPQPPQDQADMLTPTASTPTLAVPSGDDTPRTSEFFETANRPRTDSQSTAATTATRPSTRSSLVFVVAALETIAASKDARRTKKLGDSTAAALAAIKQEGDPAHINPEILFEPLQLASEAQTVSVSITALDCIGKLISYSYFSVPSEPQGDNAEVPPLIERAIDTICDCFQGEATPPDVQLQIVKSLLAAILNDKIVVHGAGLLKAVRLTYNIFLLSKSSANQQVAQGVLTQMVGTVFERVKTRLSAKEARVNLSRVSLNEKANSEESIQEGMEGSTQGVDGSEVNGDGEGEDHDPGEPSDKPVDKHTGPKITLQSFEQGMSFNDDRIHDNAPTLVTRIKGKPGSRHVSGHDASPLNPSEDEDEEDEIFVKDAYLVFRAMCRLSTKALAVDQALDVRSQGMRSKLLSLHIIHTILHNNIAVFVSPYATISSSSDHDPTTFVQAIKQYLCLSLSRNGASSVNKVFEVSCEIFWLILKYLRVMLKKEIEVFLKEIYLAILDRKSAASFQKQYILTVFGRLAADPRALVEIYLNYDCDRTALDNMYQRVVEHLSRISSTPVVVTPMQQQLYQEQREKKSNHIDWQTRGTLPPSLSTASMSMPHEIEHAYPPEYAMKQESLEALVEILRSLVNWSQQTMTENMKMPKVDARSSNDDLRVSMDTRGYTDSPIPGGDSGTATPLVEDDPSELEREKKRKTALTNALRQFNFKPKRGLKVLIKDGFIASESPEDIARFFHKNDQLDKTALGEFLGEGDQENIAIMHAFVDQMDFTRTRFVDALRRFLQSFRLPGEAQKIDRFMLKFAERYITGNPNAFANADTAYVLSYSVIMLNVDQHSTKMKGKRMTLEDFIKNNRGINDNADLPDDYLRGIFEEIAHKEIVLDTEREAAANMGTIPQPTGGIAANIGQALTGGGRDLQREAFVQASEQMANKTEQLYKQLLRAQRRTATTLPVSKFIPASSSKHVGPMFEVTWMPFLTALSGQAQDHNIEIVRLCIEGIKLAIRISCLFDLENPRQAFVSFLARFTNLYNLSEMKAKNVEALKVLIEVAHTEGNLLRESWRDILTCVSQLDRFQLISTGVDERAVPDVLKAQIQPKTPVSRKSLNVPNTRRRQPSHASNIHYQADVAEESRSTDMIRGVDRIFTNTANLSGEAIVDFVKALTQVSWQEIQSSGQSESPRTYSLQKLVEISGYNMTRVRFEWTNIWQILGAHFNEVGCHTNTNVVYFALNSLRQLSMRFMEIEELPGFKFQKDFLKPFEHIISNTSVVAVKDMVLRCLIQMIQARGENIRSGWKTMFGVFTVAAREPYEGIVNLAFENVTQVYNTRFGVVISQGAFADLIVCLTEFSKNFKFQKKSLQAIELLKSSVPKMLRTPECPLSARAGFVKETDHASTIPKQPSRQTQEEQFWFPVLFAFHDVLMTGEDLEVRSRALGYLFETLVTYGRDFPQDFWDTLWRQLLYPIFMVLKSKSEMSKVLNHEELSVWLSTTMIQALRNMIKLFTHFFESLEYMLDRFLDLLALCICQENDTLARIGSNCLQQLILQNVQKFQPQHWSQIVKAFVELFQRTEATALFSAAATSSYTPTNGTRSTSGGKTPRTETSSPVDLQLSTPSEEATPDNALGINGLAAPRRPSLVTTEPEASVDHQMPSPLPKRQTQDLEDYRPDNQDLQQPPIVVTAARRRFFNQIITKCVLQLLMIETVQELFTNDSVYEKIPSGELLRLMAVLKKSYHFAKRFNADRDLRTRLFREGFMKQPPNLLKQESGSASVYVSILFRMYHDTSTDRAASRSDTEAALIPLCEDIVASYVELDEETQQRNIVTWRPVVVNVLDGYAGFPSGEFEKHVDVFAPLVVGLLGTEMAPDVQRAVQALVMRIFESKLGTERVQLMTPIARSPRGSFGSPVLARRASRTR</sequence>
<feature type="compositionally biased region" description="Basic and acidic residues" evidence="6">
    <location>
        <begin position="343"/>
        <end position="357"/>
    </location>
</feature>
<dbReference type="GO" id="GO:0005085">
    <property type="term" value="F:guanyl-nucleotide exchange factor activity"/>
    <property type="evidence" value="ECO:0007669"/>
    <property type="project" value="InterPro"/>
</dbReference>
<comment type="subcellular location">
    <subcellularLocation>
        <location evidence="5">Cytoplasmic vesicle</location>
        <location evidence="5">COPI-coated vesicle membrane</location>
    </subcellularLocation>
</comment>
<reference evidence="9" key="1">
    <citation type="journal article" date="2020" name="Stud. Mycol.">
        <title>101 Dothideomycetes genomes: A test case for predicting lifestyles and emergence of pathogens.</title>
        <authorList>
            <person name="Haridas S."/>
            <person name="Albert R."/>
            <person name="Binder M."/>
            <person name="Bloem J."/>
            <person name="LaButti K."/>
            <person name="Salamov A."/>
            <person name="Andreopoulos B."/>
            <person name="Baker S."/>
            <person name="Barry K."/>
            <person name="Bills G."/>
            <person name="Bluhm B."/>
            <person name="Cannon C."/>
            <person name="Castanera R."/>
            <person name="Culley D."/>
            <person name="Daum C."/>
            <person name="Ezra D."/>
            <person name="Gonzalez J."/>
            <person name="Henrissat B."/>
            <person name="Kuo A."/>
            <person name="Liang C."/>
            <person name="Lipzen A."/>
            <person name="Lutzoni F."/>
            <person name="Magnuson J."/>
            <person name="Mondo S."/>
            <person name="Nolan M."/>
            <person name="Ohm R."/>
            <person name="Pangilinan J."/>
            <person name="Park H.-J."/>
            <person name="Ramirez L."/>
            <person name="Alfaro M."/>
            <person name="Sun H."/>
            <person name="Tritt A."/>
            <person name="Yoshinaga Y."/>
            <person name="Zwiers L.-H."/>
            <person name="Turgeon B."/>
            <person name="Goodwin S."/>
            <person name="Spatafora J."/>
            <person name="Crous P."/>
            <person name="Grigoriev I."/>
        </authorList>
    </citation>
    <scope>NUCLEOTIDE SEQUENCE [LARGE SCALE GENOMIC DNA]</scope>
    <source>
        <strain evidence="9">CBS 304.66</strain>
    </source>
</reference>
<dbReference type="CDD" id="cd00171">
    <property type="entry name" value="Sec7"/>
    <property type="match status" value="1"/>
</dbReference>
<keyword evidence="4" id="KW-0472">Membrane</keyword>
<evidence type="ECO:0000256" key="4">
    <source>
        <dbReference type="ARBA" id="ARBA00023136"/>
    </source>
</evidence>
<keyword evidence="1" id="KW-0813">Transport</keyword>
<evidence type="ECO:0000259" key="7">
    <source>
        <dbReference type="PROSITE" id="PS50190"/>
    </source>
</evidence>
<dbReference type="Pfam" id="PF16213">
    <property type="entry name" value="DCB"/>
    <property type="match status" value="1"/>
</dbReference>
<accession>A0A9P4KE36</accession>
<evidence type="ECO:0000256" key="5">
    <source>
        <dbReference type="ARBA" id="ARBA00060451"/>
    </source>
</evidence>
<feature type="region of interest" description="Disordered" evidence="6">
    <location>
        <begin position="1622"/>
        <end position="1702"/>
    </location>
</feature>
<feature type="region of interest" description="Disordered" evidence="6">
    <location>
        <begin position="310"/>
        <end position="359"/>
    </location>
</feature>
<dbReference type="GO" id="GO:0032012">
    <property type="term" value="P:regulation of ARF protein signal transduction"/>
    <property type="evidence" value="ECO:0007669"/>
    <property type="project" value="InterPro"/>
</dbReference>
<dbReference type="InterPro" id="IPR032629">
    <property type="entry name" value="DCB_dom"/>
</dbReference>
<dbReference type="Pfam" id="PF12783">
    <property type="entry name" value="Sec7-like_HUS"/>
    <property type="match status" value="1"/>
</dbReference>
<dbReference type="Proteomes" id="UP000800093">
    <property type="component" value="Unassembled WGS sequence"/>
</dbReference>
<dbReference type="SUPFAM" id="SSF48371">
    <property type="entry name" value="ARM repeat"/>
    <property type="match status" value="2"/>
</dbReference>
<dbReference type="EMBL" id="ML986602">
    <property type="protein sequence ID" value="KAF2265998.1"/>
    <property type="molecule type" value="Genomic_DNA"/>
</dbReference>
<evidence type="ECO:0000256" key="1">
    <source>
        <dbReference type="ARBA" id="ARBA00022448"/>
    </source>
</evidence>
<proteinExistence type="predicted"/>
<feature type="region of interest" description="Disordered" evidence="6">
    <location>
        <begin position="1"/>
        <end position="107"/>
    </location>
</feature>
<dbReference type="Pfam" id="PF01369">
    <property type="entry name" value="Sec7"/>
    <property type="match status" value="1"/>
</dbReference>
<keyword evidence="3" id="KW-0653">Protein transport</keyword>
<feature type="region of interest" description="Disordered" evidence="6">
    <location>
        <begin position="704"/>
        <end position="735"/>
    </location>
</feature>
<dbReference type="PANTHER" id="PTHR10663">
    <property type="entry name" value="GUANYL-NUCLEOTIDE EXCHANGE FACTOR"/>
    <property type="match status" value="1"/>
</dbReference>
<keyword evidence="9" id="KW-1185">Reference proteome</keyword>
<organism evidence="8 9">
    <name type="scientific">Lojkania enalia</name>
    <dbReference type="NCBI Taxonomy" id="147567"/>
    <lineage>
        <taxon>Eukaryota</taxon>
        <taxon>Fungi</taxon>
        <taxon>Dikarya</taxon>
        <taxon>Ascomycota</taxon>
        <taxon>Pezizomycotina</taxon>
        <taxon>Dothideomycetes</taxon>
        <taxon>Pleosporomycetidae</taxon>
        <taxon>Pleosporales</taxon>
        <taxon>Pleosporales incertae sedis</taxon>
        <taxon>Lojkania</taxon>
    </lineage>
</organism>
<evidence type="ECO:0000256" key="2">
    <source>
        <dbReference type="ARBA" id="ARBA00022490"/>
    </source>
</evidence>
<feature type="compositionally biased region" description="Low complexity" evidence="6">
    <location>
        <begin position="94"/>
        <end position="107"/>
    </location>
</feature>
<dbReference type="Gene3D" id="1.10.220.20">
    <property type="match status" value="1"/>
</dbReference>
<evidence type="ECO:0000313" key="8">
    <source>
        <dbReference type="EMBL" id="KAF2265998.1"/>
    </source>
</evidence>
<dbReference type="InterPro" id="IPR035999">
    <property type="entry name" value="Sec7_dom_sf"/>
</dbReference>
<dbReference type="InterPro" id="IPR015403">
    <property type="entry name" value="Mon2/Sec7/BIG1-like_HDS"/>
</dbReference>
<evidence type="ECO:0000256" key="6">
    <source>
        <dbReference type="SAM" id="MobiDB-lite"/>
    </source>
</evidence>
<dbReference type="Pfam" id="PF09324">
    <property type="entry name" value="Sec7-like_HDS"/>
    <property type="match status" value="1"/>
</dbReference>
<dbReference type="OrthoDB" id="18431at2759"/>
<feature type="domain" description="SEC7" evidence="7">
    <location>
        <begin position="734"/>
        <end position="923"/>
    </location>
</feature>
<feature type="region of interest" description="Disordered" evidence="6">
    <location>
        <begin position="1145"/>
        <end position="1165"/>
    </location>
</feature>
<feature type="region of interest" description="Disordered" evidence="6">
    <location>
        <begin position="386"/>
        <end position="414"/>
    </location>
</feature>
<dbReference type="SUPFAM" id="SSF48425">
    <property type="entry name" value="Sec7 domain"/>
    <property type="match status" value="1"/>
</dbReference>
<dbReference type="GO" id="GO:0030663">
    <property type="term" value="C:COPI-coated vesicle membrane"/>
    <property type="evidence" value="ECO:0007669"/>
    <property type="project" value="UniProtKB-SubCell"/>
</dbReference>
<dbReference type="FunFam" id="1.10.1000.11:FF:000003">
    <property type="entry name" value="Brefeldin A-inhibited guanine nucleotide-exchange protein 1"/>
    <property type="match status" value="1"/>
</dbReference>
<name>A0A9P4KE36_9PLEO</name>
<dbReference type="Gene3D" id="1.10.1000.11">
    <property type="entry name" value="Arf Nucleotide-binding Site Opener,domain 2"/>
    <property type="match status" value="1"/>
</dbReference>
<keyword evidence="2" id="KW-0963">Cytoplasm</keyword>
<dbReference type="SMART" id="SM00222">
    <property type="entry name" value="Sec7"/>
    <property type="match status" value="1"/>
</dbReference>
<dbReference type="InterPro" id="IPR032691">
    <property type="entry name" value="Mon2/Sec7/BIG1-like_HUS"/>
</dbReference>
<dbReference type="FunFam" id="1.10.220.20:FF:000002">
    <property type="entry name" value="Brefeldin A-inhibited guanine nucleotide-exchange protein 1"/>
    <property type="match status" value="1"/>
</dbReference>
<feature type="compositionally biased region" description="Polar residues" evidence="6">
    <location>
        <begin position="1625"/>
        <end position="1657"/>
    </location>
</feature>
<dbReference type="InterPro" id="IPR000904">
    <property type="entry name" value="Sec7_dom"/>
</dbReference>
<evidence type="ECO:0000313" key="9">
    <source>
        <dbReference type="Proteomes" id="UP000800093"/>
    </source>
</evidence>
<dbReference type="PROSITE" id="PS50190">
    <property type="entry name" value="SEC7"/>
    <property type="match status" value="1"/>
</dbReference>